<feature type="region of interest" description="Disordered" evidence="1">
    <location>
        <begin position="236"/>
        <end position="268"/>
    </location>
</feature>
<dbReference type="Proteomes" id="UP000254950">
    <property type="component" value="Unassembled WGS sequence"/>
</dbReference>
<proteinExistence type="predicted"/>
<dbReference type="GO" id="GO:0051301">
    <property type="term" value="P:cell division"/>
    <property type="evidence" value="ECO:0007669"/>
    <property type="project" value="UniProtKB-KW"/>
</dbReference>
<organism evidence="2 3">
    <name type="scientific">Bartonella doshiae</name>
    <dbReference type="NCBI Taxonomy" id="33044"/>
    <lineage>
        <taxon>Bacteria</taxon>
        <taxon>Pseudomonadati</taxon>
        <taxon>Pseudomonadota</taxon>
        <taxon>Alphaproteobacteria</taxon>
        <taxon>Hyphomicrobiales</taxon>
        <taxon>Bartonellaceae</taxon>
        <taxon>Bartonella</taxon>
    </lineage>
</organism>
<feature type="compositionally biased region" description="Polar residues" evidence="1">
    <location>
        <begin position="1"/>
        <end position="12"/>
    </location>
</feature>
<dbReference type="EMBL" id="UFTF01000001">
    <property type="protein sequence ID" value="SUV45442.1"/>
    <property type="molecule type" value="Genomic_DNA"/>
</dbReference>
<evidence type="ECO:0000313" key="3">
    <source>
        <dbReference type="Proteomes" id="UP000254950"/>
    </source>
</evidence>
<feature type="compositionally biased region" description="Basic and acidic residues" evidence="1">
    <location>
        <begin position="72"/>
        <end position="86"/>
    </location>
</feature>
<sequence length="449" mass="52321">MKKNEPSPSTSKIPEDLYAKPSPRLRKNPSQPQSVHTTSEQQKSRESIYDVPRSSKEPAYPHQSVHTTLEQQKSRESVYDVPRSYKEPAYPHQSVHATLEQQKSRESIYDVPRSYKEPAYPHQSVHATLEQQKSRESIYDVPRSYKEPAYPHQSVHATLEQQKSRESVYDVPKSNKNLYQNLRVIYATLEHQTPGEGVYDIPRSARRNLAQSSQTTYAKLRYPTPEEDIYNMPRSARNSALRPQSVYAKPKYPTPEPEEGIYETPDFNRSRFPSIEPVSLQETTNSLSSQEVFNRLKNSTEIQFCMAKVRYWCGLIYNKPNILQSKMEDILKNPHEETQLAEQIKTDPKSIHKFRGYKICGQKTSTRVIAENSVMSLCQSFKEFETAVNATLNDIILEHQTQQERATVSRTHTRHVHRNFQQTREERRRQPQQEHPHRNRNQRAATFAL</sequence>
<name>A0A380ZGK7_BARDO</name>
<feature type="compositionally biased region" description="Polar residues" evidence="1">
    <location>
        <begin position="28"/>
        <end position="41"/>
    </location>
</feature>
<protein>
    <submittedName>
        <fullName evidence="2">Protein involved in cell division</fullName>
    </submittedName>
</protein>
<accession>A0A380ZGK7</accession>
<dbReference type="AlphaFoldDB" id="A0A380ZGK7"/>
<gene>
    <name evidence="2" type="ORF">NCTC12862_01180</name>
</gene>
<evidence type="ECO:0000313" key="2">
    <source>
        <dbReference type="EMBL" id="SUV45442.1"/>
    </source>
</evidence>
<keyword evidence="2" id="KW-0132">Cell division</keyword>
<reference evidence="2 3" key="1">
    <citation type="submission" date="2018-06" db="EMBL/GenBank/DDBJ databases">
        <authorList>
            <consortium name="Pathogen Informatics"/>
            <person name="Doyle S."/>
        </authorList>
    </citation>
    <scope>NUCLEOTIDE SEQUENCE [LARGE SCALE GENOMIC DNA]</scope>
    <source>
        <strain evidence="2 3">NCTC12862</strain>
    </source>
</reference>
<feature type="compositionally biased region" description="Basic and acidic residues" evidence="1">
    <location>
        <begin position="102"/>
        <end position="116"/>
    </location>
</feature>
<dbReference type="NCBIfam" id="NF033856">
    <property type="entry name" value="T4SS_effec_BID"/>
    <property type="match status" value="1"/>
</dbReference>
<feature type="region of interest" description="Disordered" evidence="1">
    <location>
        <begin position="404"/>
        <end position="449"/>
    </location>
</feature>
<evidence type="ECO:0000256" key="1">
    <source>
        <dbReference type="SAM" id="MobiDB-lite"/>
    </source>
</evidence>
<keyword evidence="2" id="KW-0131">Cell cycle</keyword>
<feature type="compositionally biased region" description="Basic and acidic residues" evidence="1">
    <location>
        <begin position="132"/>
        <end position="146"/>
    </location>
</feature>
<feature type="compositionally biased region" description="Basic and acidic residues" evidence="1">
    <location>
        <begin position="42"/>
        <end position="56"/>
    </location>
</feature>
<dbReference type="RefSeq" id="WP_147290502.1">
    <property type="nucleotide sequence ID" value="NZ_CACVBH010000010.1"/>
</dbReference>
<feature type="compositionally biased region" description="Basic and acidic residues" evidence="1">
    <location>
        <begin position="423"/>
        <end position="436"/>
    </location>
</feature>
<feature type="region of interest" description="Disordered" evidence="1">
    <location>
        <begin position="1"/>
        <end position="170"/>
    </location>
</feature>